<dbReference type="Gene3D" id="3.60.15.10">
    <property type="entry name" value="Ribonuclease Z/Hydroxyacylglutathione hydrolase-like"/>
    <property type="match status" value="1"/>
</dbReference>
<name>A0A9W6CU41_9MICO</name>
<sequence length="371" mass="39722">MAALGGTGPEPDEIEVSLFGPGKGEAVLVHVGAGEWITVDSCIEQRTQRHPVLDYLESIEVDVATQVKLVVGTHAHDDHIAGIGRLYAEAAEAQYLSSAAFTGREFFAAVKTDEDIEAQVGSSVRDEIRGVMEEVASRGRFPDGRAPWLEAVQQRTVWQRRSSAGAADVDVVALSPSDIAVAKARANVAAGAGSVQERKRLSAGDPNEYSVALWLEVGDIRVLLGADLTIGPVGSGWQAVADSHQPNGKASLFKVPHHGSPNAHHEATWDDLLTESVTSVVAPFRLGVNPRPNEEDVARIVARSDRAFATAKTKSPVPSKETKRTRAALAEVAQNVREAYGKVGQVRARKRSGEGRWRVELLAPAHELPLA</sequence>
<evidence type="ECO:0000313" key="1">
    <source>
        <dbReference type="EMBL" id="GLI26425.1"/>
    </source>
</evidence>
<keyword evidence="2" id="KW-1185">Reference proteome</keyword>
<evidence type="ECO:0008006" key="3">
    <source>
        <dbReference type="Google" id="ProtNLM"/>
    </source>
</evidence>
<dbReference type="EMBL" id="BSDP01000001">
    <property type="protein sequence ID" value="GLI26425.1"/>
    <property type="molecule type" value="Genomic_DNA"/>
</dbReference>
<evidence type="ECO:0000313" key="2">
    <source>
        <dbReference type="Proteomes" id="UP001144396"/>
    </source>
</evidence>
<dbReference type="InterPro" id="IPR052159">
    <property type="entry name" value="Competence_DNA_uptake"/>
</dbReference>
<dbReference type="AlphaFoldDB" id="A0A9W6CU41"/>
<dbReference type="SUPFAM" id="SSF56281">
    <property type="entry name" value="Metallo-hydrolase/oxidoreductase"/>
    <property type="match status" value="1"/>
</dbReference>
<comment type="caution">
    <text evidence="1">The sequence shown here is derived from an EMBL/GenBank/DDBJ whole genome shotgun (WGS) entry which is preliminary data.</text>
</comment>
<proteinExistence type="predicted"/>
<dbReference type="RefSeq" id="WP_281882425.1">
    <property type="nucleotide sequence ID" value="NZ_BSDP01000001.1"/>
</dbReference>
<organism evidence="1 2">
    <name type="scientific">Agromyces rhizosphaerae</name>
    <dbReference type="NCBI Taxonomy" id="88374"/>
    <lineage>
        <taxon>Bacteria</taxon>
        <taxon>Bacillati</taxon>
        <taxon>Actinomycetota</taxon>
        <taxon>Actinomycetes</taxon>
        <taxon>Micrococcales</taxon>
        <taxon>Microbacteriaceae</taxon>
        <taxon>Agromyces</taxon>
    </lineage>
</organism>
<reference evidence="1" key="1">
    <citation type="submission" date="2022-12" db="EMBL/GenBank/DDBJ databases">
        <title>Reference genome sequencing for broad-spectrum identification of bacterial and archaeal isolates by mass spectrometry.</title>
        <authorList>
            <person name="Sekiguchi Y."/>
            <person name="Tourlousse D.M."/>
        </authorList>
    </citation>
    <scope>NUCLEOTIDE SEQUENCE</scope>
    <source>
        <strain evidence="1">14</strain>
    </source>
</reference>
<dbReference type="InterPro" id="IPR036866">
    <property type="entry name" value="RibonucZ/Hydroxyglut_hydro"/>
</dbReference>
<dbReference type="Proteomes" id="UP001144396">
    <property type="component" value="Unassembled WGS sequence"/>
</dbReference>
<gene>
    <name evidence="1" type="ORF">ARHIZOSPH14_06670</name>
</gene>
<protein>
    <recommendedName>
        <fullName evidence="3">MBL fold metallo-hydrolase</fullName>
    </recommendedName>
</protein>
<dbReference type="PANTHER" id="PTHR30619:SF1">
    <property type="entry name" value="RECOMBINATION PROTEIN 2"/>
    <property type="match status" value="1"/>
</dbReference>
<accession>A0A9W6CU41</accession>
<dbReference type="PANTHER" id="PTHR30619">
    <property type="entry name" value="DNA INTERNALIZATION/COMPETENCE PROTEIN COMEC/REC2"/>
    <property type="match status" value="1"/>
</dbReference>